<reference evidence="1" key="1">
    <citation type="submission" date="2021-01" db="EMBL/GenBank/DDBJ databases">
        <title>Whole genome shotgun sequence of Sphaerisporangium rufum NBRC 109079.</title>
        <authorList>
            <person name="Komaki H."/>
            <person name="Tamura T."/>
        </authorList>
    </citation>
    <scope>NUCLEOTIDE SEQUENCE</scope>
    <source>
        <strain evidence="1">NBRC 109079</strain>
    </source>
</reference>
<evidence type="ECO:0000313" key="2">
    <source>
        <dbReference type="Proteomes" id="UP000655287"/>
    </source>
</evidence>
<gene>
    <name evidence="1" type="ORF">Sru01_44270</name>
</gene>
<protein>
    <submittedName>
        <fullName evidence="1">Uncharacterized protein</fullName>
    </submittedName>
</protein>
<evidence type="ECO:0000313" key="1">
    <source>
        <dbReference type="EMBL" id="GII79445.1"/>
    </source>
</evidence>
<comment type="caution">
    <text evidence="1">The sequence shown here is derived from an EMBL/GenBank/DDBJ whole genome shotgun (WGS) entry which is preliminary data.</text>
</comment>
<dbReference type="Proteomes" id="UP000655287">
    <property type="component" value="Unassembled WGS sequence"/>
</dbReference>
<dbReference type="RefSeq" id="WP_203989425.1">
    <property type="nucleotide sequence ID" value="NZ_BOOU01000058.1"/>
</dbReference>
<name>A0A919R8U6_9ACTN</name>
<proteinExistence type="predicted"/>
<keyword evidence="2" id="KW-1185">Reference proteome</keyword>
<organism evidence="1 2">
    <name type="scientific">Sphaerisporangium rufum</name>
    <dbReference type="NCBI Taxonomy" id="1381558"/>
    <lineage>
        <taxon>Bacteria</taxon>
        <taxon>Bacillati</taxon>
        <taxon>Actinomycetota</taxon>
        <taxon>Actinomycetes</taxon>
        <taxon>Streptosporangiales</taxon>
        <taxon>Streptosporangiaceae</taxon>
        <taxon>Sphaerisporangium</taxon>
    </lineage>
</organism>
<accession>A0A919R8U6</accession>
<dbReference type="AlphaFoldDB" id="A0A919R8U6"/>
<sequence>MTATAVLDSPVVRLGLDILGITPPPPFPSAFDEHIREWEAAGTATEKIQAAAGDALQAMLAANDSTAVEASRVALTAPDGPLAACRELAGDCHRTAIALRVFKGLSTLVWSAIGLAAAAVGVAAAVAATNGGLSLAGIIARARLEIGRVLARFRAAVEKLFTGLLRQVTRPPARLRKARFEARVEAVAAQAHDRWRAGRRLPDGTYDPRPKRTTDQAWIRAHGTDQVDIANTKYRDLPADWQQENRASAIDAVSGAIRAKEHGLDLEEYDTVRGIAKDVRAGWYDRNGQWAPLDQKWPFDLLPEVEREKDEVIARSAADLLRRPFWRGRSVGLS</sequence>
<dbReference type="EMBL" id="BOOU01000058">
    <property type="protein sequence ID" value="GII79445.1"/>
    <property type="molecule type" value="Genomic_DNA"/>
</dbReference>